<dbReference type="InterPro" id="IPR036179">
    <property type="entry name" value="Ig-like_dom_sf"/>
</dbReference>
<dbReference type="PRINTS" id="PR00067">
    <property type="entry name" value="CATALASE"/>
</dbReference>
<dbReference type="GO" id="GO:0042744">
    <property type="term" value="P:hydrogen peroxide catabolic process"/>
    <property type="evidence" value="ECO:0007669"/>
    <property type="project" value="UniProtKB-KW"/>
</dbReference>
<keyword evidence="7" id="KW-0376">Hydrogen peroxide</keyword>
<proteinExistence type="inferred from homology"/>
<dbReference type="SUPFAM" id="SSF48726">
    <property type="entry name" value="Immunoglobulin"/>
    <property type="match status" value="1"/>
</dbReference>
<comment type="similarity">
    <text evidence="1">Belongs to the catalase family.</text>
</comment>
<dbReference type="InterPro" id="IPR018028">
    <property type="entry name" value="Catalase"/>
</dbReference>
<dbReference type="SUPFAM" id="SSF56634">
    <property type="entry name" value="Heme-dependent catalase-like"/>
    <property type="match status" value="1"/>
</dbReference>
<keyword evidence="5" id="KW-0560">Oxidoreductase</keyword>
<evidence type="ECO:0000256" key="2">
    <source>
        <dbReference type="ARBA" id="ARBA00022559"/>
    </source>
</evidence>
<dbReference type="InterPro" id="IPR020835">
    <property type="entry name" value="Catalase_sf"/>
</dbReference>
<dbReference type="Proteomes" id="UP000838878">
    <property type="component" value="Chromosome 1"/>
</dbReference>
<dbReference type="Pfam" id="PF00199">
    <property type="entry name" value="Catalase"/>
    <property type="match status" value="1"/>
</dbReference>
<dbReference type="PROSITE" id="PS51402">
    <property type="entry name" value="CATALASE_3"/>
    <property type="match status" value="1"/>
</dbReference>
<evidence type="ECO:0000313" key="10">
    <source>
        <dbReference type="Proteomes" id="UP000838878"/>
    </source>
</evidence>
<dbReference type="InterPro" id="IPR011614">
    <property type="entry name" value="Catalase_core"/>
</dbReference>
<accession>A0A8J9VMN0</accession>
<reference evidence="9" key="1">
    <citation type="submission" date="2021-12" db="EMBL/GenBank/DDBJ databases">
        <authorList>
            <person name="Martin H S."/>
        </authorList>
    </citation>
    <scope>NUCLEOTIDE SEQUENCE</scope>
</reference>
<dbReference type="EMBL" id="OV170221">
    <property type="protein sequence ID" value="CAH0714252.1"/>
    <property type="molecule type" value="Genomic_DNA"/>
</dbReference>
<keyword evidence="6" id="KW-0408">Iron</keyword>
<evidence type="ECO:0000256" key="3">
    <source>
        <dbReference type="ARBA" id="ARBA00022617"/>
    </source>
</evidence>
<dbReference type="InterPro" id="IPR010582">
    <property type="entry name" value="Catalase_immune_responsive"/>
</dbReference>
<dbReference type="GO" id="GO:0046872">
    <property type="term" value="F:metal ion binding"/>
    <property type="evidence" value="ECO:0007669"/>
    <property type="project" value="UniProtKB-KW"/>
</dbReference>
<dbReference type="GO" id="GO:0004096">
    <property type="term" value="F:catalase activity"/>
    <property type="evidence" value="ECO:0007669"/>
    <property type="project" value="UniProtKB-EC"/>
</dbReference>
<dbReference type="GO" id="GO:0005777">
    <property type="term" value="C:peroxisome"/>
    <property type="evidence" value="ECO:0007669"/>
    <property type="project" value="TreeGrafter"/>
</dbReference>
<dbReference type="GO" id="GO:0042542">
    <property type="term" value="P:response to hydrogen peroxide"/>
    <property type="evidence" value="ECO:0007669"/>
    <property type="project" value="TreeGrafter"/>
</dbReference>
<dbReference type="PROSITE" id="PS50835">
    <property type="entry name" value="IG_LIKE"/>
    <property type="match status" value="1"/>
</dbReference>
<feature type="non-terminal residue" evidence="9">
    <location>
        <position position="794"/>
    </location>
</feature>
<keyword evidence="2" id="KW-0575">Peroxidase</keyword>
<feature type="domain" description="Ig-like" evidence="8">
    <location>
        <begin position="119"/>
        <end position="208"/>
    </location>
</feature>
<dbReference type="Pfam" id="PF06628">
    <property type="entry name" value="Catalase-rel"/>
    <property type="match status" value="1"/>
</dbReference>
<dbReference type="GO" id="GO:0005739">
    <property type="term" value="C:mitochondrion"/>
    <property type="evidence" value="ECO:0007669"/>
    <property type="project" value="TreeGrafter"/>
</dbReference>
<evidence type="ECO:0000256" key="1">
    <source>
        <dbReference type="ARBA" id="ARBA00005329"/>
    </source>
</evidence>
<evidence type="ECO:0000256" key="7">
    <source>
        <dbReference type="ARBA" id="ARBA00023324"/>
    </source>
</evidence>
<evidence type="ECO:0000256" key="5">
    <source>
        <dbReference type="ARBA" id="ARBA00023002"/>
    </source>
</evidence>
<evidence type="ECO:0000256" key="4">
    <source>
        <dbReference type="ARBA" id="ARBA00022723"/>
    </source>
</evidence>
<evidence type="ECO:0000259" key="8">
    <source>
        <dbReference type="PROSITE" id="PS50835"/>
    </source>
</evidence>
<gene>
    <name evidence="9" type="ORF">BINO364_LOCUS1327</name>
</gene>
<sequence>MEDVWVELQAPRFVVHGHTATLKCDHNVDPETLYKVVFFKNGQRIMQYVQGRDPPFELFNFTGAYINLIQMDSTSITLDRMDFPASGTYACEIALEIPLYSKASKLQEVNVIVRQKHRPKIKVKHKNKKFLSQDNLEASCQSAPAYPAPHLTWLINYEKVDERLTIPHGTVLSNRHHHGMPLSHTNSSLILPLNDLQLLSNEAIVITCLSTIPSYAYLDEGFADIQNHTITVNVVRMEPTPTQLPVKIVSPNTSRSSHIFSITIPIVSQCFAWDKIMFLILMAMVVMAGANRHGDPAAEQLEVFRKKHPVPVGIVTTRAGRPIPYSEASGTLDLRLFYNDYLMESLTSLNRERIPVRVVHTKAGGAFGYFEVTNDISSITKACLFSKVGKRTPVAARFSPLVADKGGSDLSRDVRGFALKFYTEEGNYDLVGLNQPVFGVKDPRLFTTLVHSQKGNPATNINNANAFWDFLTLQPETFNLYLRLFTDTGIPNGYRHMPGFGIHTFQVENSVGDIYFIRYHLIPDAGLKNFTAHEAREVGADDPDYNTRDLYNSIENGIFPTWTVYLQILTMEQLEEAGPSRICDVTRTLPISKYPLTKVGILVLNRNPLNYFAEIEQLGFMPSNLIPGITGAPDNLYQARILAYRDALNYRLGVNFNKIKVNCPLSHTFIYDRDGIPYVENNENDIPNYYPNSFNGPIPYNDKNNKDKPVISIIETEPNNFDQMTDYYVNELTSEQRNRLIENLIIAIKSISWFIQERAQKIFTDIHPDLGERISRGLVRLSYKLNWMTRHTIS</sequence>
<evidence type="ECO:0000313" key="9">
    <source>
        <dbReference type="EMBL" id="CAH0714252.1"/>
    </source>
</evidence>
<dbReference type="InterPro" id="IPR007110">
    <property type="entry name" value="Ig-like_dom"/>
</dbReference>
<evidence type="ECO:0000256" key="6">
    <source>
        <dbReference type="ARBA" id="ARBA00023004"/>
    </source>
</evidence>
<name>A0A8J9VMN0_9NEOP</name>
<dbReference type="AlphaFoldDB" id="A0A8J9VMN0"/>
<dbReference type="Gene3D" id="2.40.180.10">
    <property type="entry name" value="Catalase core domain"/>
    <property type="match status" value="1"/>
</dbReference>
<organism evidence="9 10">
    <name type="scientific">Brenthis ino</name>
    <name type="common">lesser marbled fritillary</name>
    <dbReference type="NCBI Taxonomy" id="405034"/>
    <lineage>
        <taxon>Eukaryota</taxon>
        <taxon>Metazoa</taxon>
        <taxon>Ecdysozoa</taxon>
        <taxon>Arthropoda</taxon>
        <taxon>Hexapoda</taxon>
        <taxon>Insecta</taxon>
        <taxon>Pterygota</taxon>
        <taxon>Neoptera</taxon>
        <taxon>Endopterygota</taxon>
        <taxon>Lepidoptera</taxon>
        <taxon>Glossata</taxon>
        <taxon>Ditrysia</taxon>
        <taxon>Papilionoidea</taxon>
        <taxon>Nymphalidae</taxon>
        <taxon>Heliconiinae</taxon>
        <taxon>Argynnini</taxon>
        <taxon>Brenthis</taxon>
    </lineage>
</organism>
<keyword evidence="10" id="KW-1185">Reference proteome</keyword>
<dbReference type="SMART" id="SM01060">
    <property type="entry name" value="Catalase"/>
    <property type="match status" value="1"/>
</dbReference>
<dbReference type="InterPro" id="IPR013783">
    <property type="entry name" value="Ig-like_fold"/>
</dbReference>
<protein>
    <recommendedName>
        <fullName evidence="8">Ig-like domain-containing protein</fullName>
    </recommendedName>
</protein>
<keyword evidence="4" id="KW-0479">Metal-binding</keyword>
<dbReference type="PANTHER" id="PTHR11465">
    <property type="entry name" value="CATALASE"/>
    <property type="match status" value="1"/>
</dbReference>
<keyword evidence="3" id="KW-0349">Heme</keyword>
<dbReference type="OrthoDB" id="8915289at2759"/>
<dbReference type="Gene3D" id="2.60.40.10">
    <property type="entry name" value="Immunoglobulins"/>
    <property type="match status" value="1"/>
</dbReference>
<dbReference type="GO" id="GO:0020037">
    <property type="term" value="F:heme binding"/>
    <property type="evidence" value="ECO:0007669"/>
    <property type="project" value="InterPro"/>
</dbReference>
<dbReference type="PANTHER" id="PTHR11465:SF9">
    <property type="entry name" value="CATALASE"/>
    <property type="match status" value="1"/>
</dbReference>